<protein>
    <submittedName>
        <fullName evidence="8">DNA repair protein RadC</fullName>
    </submittedName>
</protein>
<dbReference type="CDD" id="cd08071">
    <property type="entry name" value="MPN_DUF2466"/>
    <property type="match status" value="1"/>
</dbReference>
<evidence type="ECO:0000256" key="2">
    <source>
        <dbReference type="ARBA" id="ARBA00022670"/>
    </source>
</evidence>
<keyword evidence="4" id="KW-0378">Hydrolase</keyword>
<dbReference type="InterPro" id="IPR037518">
    <property type="entry name" value="MPN"/>
</dbReference>
<evidence type="ECO:0000256" key="5">
    <source>
        <dbReference type="ARBA" id="ARBA00022833"/>
    </source>
</evidence>
<evidence type="ECO:0000256" key="3">
    <source>
        <dbReference type="ARBA" id="ARBA00022723"/>
    </source>
</evidence>
<dbReference type="Gene3D" id="1.10.150.20">
    <property type="entry name" value="5' to 3' exonuclease, C-terminal subdomain"/>
    <property type="match status" value="1"/>
</dbReference>
<dbReference type="PROSITE" id="PS01302">
    <property type="entry name" value="UPF0758"/>
    <property type="match status" value="1"/>
</dbReference>
<dbReference type="Pfam" id="PF04002">
    <property type="entry name" value="RadC"/>
    <property type="match status" value="1"/>
</dbReference>
<sequence>MSPYPPTEIKRLISESLREKHDSYVIQELFQQFPTTTELLEASEQQLTMIKGIGIGKARQITALLQLAKALSLPSHDQVAIHCPKDVYDLLAPELRHSPKEHFTCLFLNTKNRVIFKEIISIGSLNSAIVHPREVFRAAIKRCSASLICAHNHPSGDSTPSPEDIHLTKRLVEAGEILGIEVLDHVIIGGNQYYSLKEHGHFH</sequence>
<keyword evidence="6" id="KW-0482">Metalloprotease</keyword>
<dbReference type="InterPro" id="IPR020891">
    <property type="entry name" value="UPF0758_CS"/>
</dbReference>
<organism evidence="8 9">
    <name type="scientific">Candidatus Cohnella colombiensis</name>
    <dbReference type="NCBI Taxonomy" id="3121368"/>
    <lineage>
        <taxon>Bacteria</taxon>
        <taxon>Bacillati</taxon>
        <taxon>Bacillota</taxon>
        <taxon>Bacilli</taxon>
        <taxon>Bacillales</taxon>
        <taxon>Paenibacillaceae</taxon>
        <taxon>Cohnella</taxon>
    </lineage>
</organism>
<feature type="domain" description="MPN" evidence="7">
    <location>
        <begin position="80"/>
        <end position="202"/>
    </location>
</feature>
<evidence type="ECO:0000259" key="7">
    <source>
        <dbReference type="PROSITE" id="PS50249"/>
    </source>
</evidence>
<dbReference type="PROSITE" id="PS50249">
    <property type="entry name" value="MPN"/>
    <property type="match status" value="1"/>
</dbReference>
<evidence type="ECO:0000256" key="4">
    <source>
        <dbReference type="ARBA" id="ARBA00022801"/>
    </source>
</evidence>
<keyword evidence="5" id="KW-0862">Zinc</keyword>
<dbReference type="GO" id="GO:0008237">
    <property type="term" value="F:metallopeptidase activity"/>
    <property type="evidence" value="ECO:0007669"/>
    <property type="project" value="UniProtKB-KW"/>
</dbReference>
<dbReference type="PANTHER" id="PTHR30471:SF3">
    <property type="entry name" value="UPF0758 PROTEIN YEES-RELATED"/>
    <property type="match status" value="1"/>
</dbReference>
<proteinExistence type="inferred from homology"/>
<dbReference type="Proteomes" id="UP001178662">
    <property type="component" value="Chromosome"/>
</dbReference>
<keyword evidence="2" id="KW-0645">Protease</keyword>
<keyword evidence="9" id="KW-1185">Reference proteome</keyword>
<accession>A0AA95F1G7</accession>
<dbReference type="SUPFAM" id="SSF47781">
    <property type="entry name" value="RuvA domain 2-like"/>
    <property type="match status" value="1"/>
</dbReference>
<dbReference type="NCBIfam" id="NF000642">
    <property type="entry name" value="PRK00024.1"/>
    <property type="match status" value="1"/>
</dbReference>
<evidence type="ECO:0000256" key="1">
    <source>
        <dbReference type="ARBA" id="ARBA00010243"/>
    </source>
</evidence>
<dbReference type="GO" id="GO:0006508">
    <property type="term" value="P:proteolysis"/>
    <property type="evidence" value="ECO:0007669"/>
    <property type="project" value="UniProtKB-KW"/>
</dbReference>
<gene>
    <name evidence="8" type="primary">radC</name>
    <name evidence="8" type="ORF">P0Y55_10030</name>
</gene>
<dbReference type="PANTHER" id="PTHR30471">
    <property type="entry name" value="DNA REPAIR PROTEIN RADC"/>
    <property type="match status" value="1"/>
</dbReference>
<dbReference type="InterPro" id="IPR001405">
    <property type="entry name" value="UPF0758"/>
</dbReference>
<dbReference type="GO" id="GO:0046872">
    <property type="term" value="F:metal ion binding"/>
    <property type="evidence" value="ECO:0007669"/>
    <property type="project" value="UniProtKB-KW"/>
</dbReference>
<evidence type="ECO:0000313" key="9">
    <source>
        <dbReference type="Proteomes" id="UP001178662"/>
    </source>
</evidence>
<reference evidence="8" key="1">
    <citation type="submission" date="2023-03" db="EMBL/GenBank/DDBJ databases">
        <title>Andean soil-derived lignocellulolytic bacterial consortium as a source of novel taxa and putative plastic-active enzymes.</title>
        <authorList>
            <person name="Diaz-Garcia L."/>
            <person name="Chuvochina M."/>
            <person name="Feuerriegel G."/>
            <person name="Bunk B."/>
            <person name="Sproer C."/>
            <person name="Streit W.R."/>
            <person name="Rodriguez L.M."/>
            <person name="Overmann J."/>
            <person name="Jimenez D.J."/>
        </authorList>
    </citation>
    <scope>NUCLEOTIDE SEQUENCE</scope>
    <source>
        <strain evidence="8">MAG 2441</strain>
    </source>
</reference>
<dbReference type="EMBL" id="CP119317">
    <property type="protein sequence ID" value="WEK52940.1"/>
    <property type="molecule type" value="Genomic_DNA"/>
</dbReference>
<evidence type="ECO:0000313" key="8">
    <source>
        <dbReference type="EMBL" id="WEK52940.1"/>
    </source>
</evidence>
<dbReference type="Gene3D" id="3.40.140.10">
    <property type="entry name" value="Cytidine Deaminase, domain 2"/>
    <property type="match status" value="1"/>
</dbReference>
<dbReference type="AlphaFoldDB" id="A0AA95F1G7"/>
<dbReference type="InterPro" id="IPR025657">
    <property type="entry name" value="RadC_JAB"/>
</dbReference>
<keyword evidence="3" id="KW-0479">Metal-binding</keyword>
<dbReference type="InterPro" id="IPR010994">
    <property type="entry name" value="RuvA_2-like"/>
</dbReference>
<name>A0AA95F1G7_9BACL</name>
<comment type="similarity">
    <text evidence="1">Belongs to the UPF0758 family.</text>
</comment>
<dbReference type="NCBIfam" id="TIGR00608">
    <property type="entry name" value="radc"/>
    <property type="match status" value="1"/>
</dbReference>
<evidence type="ECO:0000256" key="6">
    <source>
        <dbReference type="ARBA" id="ARBA00023049"/>
    </source>
</evidence>